<dbReference type="AlphaFoldDB" id="A0A8E2E8Z0"/>
<dbReference type="EMBL" id="KV744996">
    <property type="protein sequence ID" value="OCK79615.1"/>
    <property type="molecule type" value="Genomic_DNA"/>
</dbReference>
<evidence type="ECO:0000313" key="2">
    <source>
        <dbReference type="Proteomes" id="UP000250266"/>
    </source>
</evidence>
<proteinExistence type="predicted"/>
<name>A0A8E2E8Z0_9PEZI</name>
<evidence type="ECO:0000313" key="1">
    <source>
        <dbReference type="EMBL" id="OCK79615.1"/>
    </source>
</evidence>
<gene>
    <name evidence="1" type="ORF">K432DRAFT_299455</name>
</gene>
<dbReference type="InterPro" id="IPR029033">
    <property type="entry name" value="His_PPase_superfam"/>
</dbReference>
<keyword evidence="2" id="KW-1185">Reference proteome</keyword>
<dbReference type="Gene3D" id="3.40.50.1240">
    <property type="entry name" value="Phosphoglycerate mutase-like"/>
    <property type="match status" value="1"/>
</dbReference>
<sequence length="152" mass="16739">EMAFPESHYTLPLLRCLPLQPSPANSPTTNSPLLPKILKLLRSRLGMHTRNRSSLRSSIIAAHSTFTISFDFSEEDELWKADEREAFTAHVKRLRRALDSIFADPHAGTFISCTVHSGTIRALYDVVGHADVCVTAGAVVPVFVKGERVVVG</sequence>
<feature type="non-terminal residue" evidence="1">
    <location>
        <position position="1"/>
    </location>
</feature>
<reference evidence="1 2" key="1">
    <citation type="journal article" date="2016" name="Nat. Commun.">
        <title>Ectomycorrhizal ecology is imprinted in the genome of the dominant symbiotic fungus Cenococcum geophilum.</title>
        <authorList>
            <consortium name="DOE Joint Genome Institute"/>
            <person name="Peter M."/>
            <person name="Kohler A."/>
            <person name="Ohm R.A."/>
            <person name="Kuo A."/>
            <person name="Krutzmann J."/>
            <person name="Morin E."/>
            <person name="Arend M."/>
            <person name="Barry K.W."/>
            <person name="Binder M."/>
            <person name="Choi C."/>
            <person name="Clum A."/>
            <person name="Copeland A."/>
            <person name="Grisel N."/>
            <person name="Haridas S."/>
            <person name="Kipfer T."/>
            <person name="LaButti K."/>
            <person name="Lindquist E."/>
            <person name="Lipzen A."/>
            <person name="Maire R."/>
            <person name="Meier B."/>
            <person name="Mihaltcheva S."/>
            <person name="Molinier V."/>
            <person name="Murat C."/>
            <person name="Poggeler S."/>
            <person name="Quandt C.A."/>
            <person name="Sperisen C."/>
            <person name="Tritt A."/>
            <person name="Tisserant E."/>
            <person name="Crous P.W."/>
            <person name="Henrissat B."/>
            <person name="Nehls U."/>
            <person name="Egli S."/>
            <person name="Spatafora J.W."/>
            <person name="Grigoriev I.V."/>
            <person name="Martin F.M."/>
        </authorList>
    </citation>
    <scope>NUCLEOTIDE SEQUENCE [LARGE SCALE GENOMIC DNA]</scope>
    <source>
        <strain evidence="1 2">CBS 459.81</strain>
    </source>
</reference>
<protein>
    <recommendedName>
        <fullName evidence="3">Phosphoglycerate mutase family protein</fullName>
    </recommendedName>
</protein>
<organism evidence="1 2">
    <name type="scientific">Lepidopterella palustris CBS 459.81</name>
    <dbReference type="NCBI Taxonomy" id="1314670"/>
    <lineage>
        <taxon>Eukaryota</taxon>
        <taxon>Fungi</taxon>
        <taxon>Dikarya</taxon>
        <taxon>Ascomycota</taxon>
        <taxon>Pezizomycotina</taxon>
        <taxon>Dothideomycetes</taxon>
        <taxon>Pleosporomycetidae</taxon>
        <taxon>Mytilinidiales</taxon>
        <taxon>Argynnaceae</taxon>
        <taxon>Lepidopterella</taxon>
    </lineage>
</organism>
<dbReference type="OrthoDB" id="496981at2759"/>
<dbReference type="Proteomes" id="UP000250266">
    <property type="component" value="Unassembled WGS sequence"/>
</dbReference>
<evidence type="ECO:0008006" key="3">
    <source>
        <dbReference type="Google" id="ProtNLM"/>
    </source>
</evidence>
<accession>A0A8E2E8Z0</accession>